<proteinExistence type="predicted"/>
<protein>
    <recommendedName>
        <fullName evidence="7">Gram-positive cocci surface proteins LPxTG domain-containing protein</fullName>
    </recommendedName>
</protein>
<evidence type="ECO:0000259" key="7">
    <source>
        <dbReference type="PROSITE" id="PS50847"/>
    </source>
</evidence>
<dbReference type="RefSeq" id="WP_281845017.1">
    <property type="nucleotide sequence ID" value="NZ_BSBO01000004.1"/>
</dbReference>
<reference evidence="9" key="4">
    <citation type="submission" date="2022-11" db="EMBL/GenBank/DDBJ databases">
        <title>Draft genome sequence of Sellimonas catena strain 18CBH55.</title>
        <authorList>
            <person name="Atsushi H."/>
            <person name="Moriya O."/>
            <person name="Mitsuo S."/>
        </authorList>
    </citation>
    <scope>NUCLEOTIDE SEQUENCE</scope>
    <source>
        <strain evidence="9">18CBH55</strain>
    </source>
</reference>
<reference evidence="9" key="3">
    <citation type="submission" date="2022-11" db="EMBL/GenBank/DDBJ databases">
        <title>Draft genome sequence of Sellimonas catena strain 18CBH55.</title>
        <authorList>
            <person name="Hisatomi A."/>
            <person name="Ohkuma M."/>
            <person name="Sakamoto M."/>
        </authorList>
    </citation>
    <scope>NUCLEOTIDE SEQUENCE</scope>
    <source>
        <strain evidence="9">18CBH55</strain>
    </source>
</reference>
<feature type="chain" id="PRO_5044703561" description="Gram-positive cocci surface proteins LPxTG domain-containing protein" evidence="6">
    <location>
        <begin position="27"/>
        <end position="460"/>
    </location>
</feature>
<reference evidence="8" key="2">
    <citation type="submission" date="2022-11" db="EMBL/GenBank/DDBJ databases">
        <title>Draft genome sequence of Sellimonas catena strain 12EGH17.</title>
        <authorList>
            <person name="Atsushi H."/>
            <person name="Moriya O."/>
            <person name="Mitsuo S."/>
        </authorList>
    </citation>
    <scope>NUCLEOTIDE SEQUENCE</scope>
    <source>
        <strain evidence="8">12EGH17</strain>
    </source>
</reference>
<dbReference type="Pfam" id="PF17802">
    <property type="entry name" value="SpaA"/>
    <property type="match status" value="1"/>
</dbReference>
<dbReference type="EMBL" id="BSBO01000004">
    <property type="protein sequence ID" value="GLG03447.1"/>
    <property type="molecule type" value="Genomic_DNA"/>
</dbReference>
<keyword evidence="1" id="KW-0134">Cell wall</keyword>
<dbReference type="NCBIfam" id="TIGR01167">
    <property type="entry name" value="LPXTG_anchor"/>
    <property type="match status" value="1"/>
</dbReference>
<keyword evidence="3 6" id="KW-0732">Signal</keyword>
<feature type="domain" description="Gram-positive cocci surface proteins LPxTG" evidence="7">
    <location>
        <begin position="425"/>
        <end position="460"/>
    </location>
</feature>
<keyword evidence="4" id="KW-0572">Peptidoglycan-anchor</keyword>
<accession>A0A9W6C4I2</accession>
<evidence type="ECO:0000313" key="10">
    <source>
        <dbReference type="Proteomes" id="UP001145145"/>
    </source>
</evidence>
<keyword evidence="10" id="KW-1185">Reference proteome</keyword>
<evidence type="ECO:0000256" key="6">
    <source>
        <dbReference type="SAM" id="SignalP"/>
    </source>
</evidence>
<evidence type="ECO:0000256" key="4">
    <source>
        <dbReference type="ARBA" id="ARBA00023088"/>
    </source>
</evidence>
<dbReference type="InterPro" id="IPR013783">
    <property type="entry name" value="Ig-like_fold"/>
</dbReference>
<gene>
    <name evidence="8" type="ORF">Selli1_06210</name>
    <name evidence="9" type="ORF">Selli2_15010</name>
</gene>
<evidence type="ECO:0000256" key="1">
    <source>
        <dbReference type="ARBA" id="ARBA00022512"/>
    </source>
</evidence>
<reference evidence="8" key="1">
    <citation type="submission" date="2022-11" db="EMBL/GenBank/DDBJ databases">
        <title>Draft genome sequence of Sellimonas catena strain 12EGH17.</title>
        <authorList>
            <person name="Hisatomi A."/>
            <person name="Ohkuma M."/>
            <person name="Sakamoto M."/>
        </authorList>
    </citation>
    <scope>NUCLEOTIDE SEQUENCE</scope>
    <source>
        <strain evidence="8">12EGH17</strain>
    </source>
</reference>
<sequence>MKKIKKILAALLTLVMVLGMSMTTFAVEQTTPTSDIKVSNLAEGVATDLELHKIIYLDKTTENGVETQSWKLFDWVQGVTINSQSGEVAITDAEALKAAAEAHTADDIENDVTGTTYTFENVSIGGYVVLASDAAGTYGLMVANTYDSDAKYLKAKDAEVIAKWESHVITKETNDNFVHRGQTVEFTVTTTFPPKKNAAGTADLTTFKVIDKPEGLKITGITSITIGETSLDADDYSVSETETNFDGSTKTYVIDLSSQINNFDAGSKVEIKYTAVVYSDTEYNNSVDVDSNTVEYSPASTEGFEANITVTKVDEDGDFLTGAQFQVLKNDTALYFIKTDDGVYKQALTSEESGATQKLDVSTADGTLKITGLDEGSYTFKEIKAPDGYSGGVEKTITVTADTEKQVTISASSETNIVNTKLSSLPSTGGIGTTIFTIGGCVIMIAAAGMFFASRRKESK</sequence>
<dbReference type="Proteomes" id="UP001145094">
    <property type="component" value="Unassembled WGS sequence"/>
</dbReference>
<evidence type="ECO:0000256" key="3">
    <source>
        <dbReference type="ARBA" id="ARBA00022729"/>
    </source>
</evidence>
<keyword evidence="5" id="KW-0812">Transmembrane</keyword>
<keyword evidence="5" id="KW-1133">Transmembrane helix</keyword>
<dbReference type="InterPro" id="IPR019931">
    <property type="entry name" value="LPXTG_anchor"/>
</dbReference>
<dbReference type="PROSITE" id="PS50847">
    <property type="entry name" value="GRAM_POS_ANCHORING"/>
    <property type="match status" value="1"/>
</dbReference>
<dbReference type="InterPro" id="IPR041033">
    <property type="entry name" value="SpaA_PFL_dom_1"/>
</dbReference>
<dbReference type="InterPro" id="IPR026466">
    <property type="entry name" value="Fim_isopep_form_D2_dom"/>
</dbReference>
<reference evidence="8 10" key="5">
    <citation type="journal article" date="2023" name="Int. J. Syst. Evol. Microbiol.">
        <title>Sellimonas catena sp. nov., isolated from human faeces.</title>
        <authorList>
            <person name="Hisatomi A."/>
            <person name="Ohkuma M."/>
            <person name="Sakamoto M."/>
        </authorList>
    </citation>
    <scope>NUCLEOTIDE SEQUENCE [LARGE SCALE GENOMIC DNA]</scope>
    <source>
        <strain evidence="8 10">12EGH17</strain>
        <strain evidence="9">18CBH55</strain>
    </source>
</reference>
<keyword evidence="2" id="KW-0964">Secreted</keyword>
<name>A0A9W6C4I2_9FIRM</name>
<dbReference type="Pfam" id="PF00746">
    <property type="entry name" value="Gram_pos_anchor"/>
    <property type="match status" value="1"/>
</dbReference>
<feature type="signal peptide" evidence="6">
    <location>
        <begin position="1"/>
        <end position="26"/>
    </location>
</feature>
<keyword evidence="5" id="KW-0472">Membrane</keyword>
<dbReference type="Gene3D" id="2.60.40.10">
    <property type="entry name" value="Immunoglobulins"/>
    <property type="match status" value="1"/>
</dbReference>
<evidence type="ECO:0000313" key="9">
    <source>
        <dbReference type="EMBL" id="GLG90074.1"/>
    </source>
</evidence>
<feature type="transmembrane region" description="Helical" evidence="5">
    <location>
        <begin position="431"/>
        <end position="453"/>
    </location>
</feature>
<dbReference type="Gene3D" id="2.60.40.740">
    <property type="match status" value="1"/>
</dbReference>
<evidence type="ECO:0000313" key="8">
    <source>
        <dbReference type="EMBL" id="GLG03447.1"/>
    </source>
</evidence>
<dbReference type="AlphaFoldDB" id="A0A9W6C4I2"/>
<evidence type="ECO:0000256" key="5">
    <source>
        <dbReference type="SAM" id="Phobius"/>
    </source>
</evidence>
<comment type="caution">
    <text evidence="8">The sequence shown here is derived from an EMBL/GenBank/DDBJ whole genome shotgun (WGS) entry which is preliminary data.</text>
</comment>
<dbReference type="NCBIfam" id="TIGR04226">
    <property type="entry name" value="RrgB_K2N_iso_D2"/>
    <property type="match status" value="1"/>
</dbReference>
<evidence type="ECO:0000256" key="2">
    <source>
        <dbReference type="ARBA" id="ARBA00022525"/>
    </source>
</evidence>
<dbReference type="Proteomes" id="UP001145145">
    <property type="component" value="Unassembled WGS sequence"/>
</dbReference>
<organism evidence="8 10">
    <name type="scientific">Sellimonas catena</name>
    <dbReference type="NCBI Taxonomy" id="2994035"/>
    <lineage>
        <taxon>Bacteria</taxon>
        <taxon>Bacillati</taxon>
        <taxon>Bacillota</taxon>
        <taxon>Clostridia</taxon>
        <taxon>Lachnospirales</taxon>
        <taxon>Lachnospiraceae</taxon>
        <taxon>Sellimonas</taxon>
    </lineage>
</organism>
<dbReference type="EMBL" id="BSCH01000008">
    <property type="protein sequence ID" value="GLG90074.1"/>
    <property type="molecule type" value="Genomic_DNA"/>
</dbReference>